<reference evidence="1" key="1">
    <citation type="submission" date="2021-02" db="EMBL/GenBank/DDBJ databases">
        <authorList>
            <consortium name="DOE Joint Genome Institute"/>
            <person name="Ahrendt S."/>
            <person name="Looney B.P."/>
            <person name="Miyauchi S."/>
            <person name="Morin E."/>
            <person name="Drula E."/>
            <person name="Courty P.E."/>
            <person name="Chicoki N."/>
            <person name="Fauchery L."/>
            <person name="Kohler A."/>
            <person name="Kuo A."/>
            <person name="Labutti K."/>
            <person name="Pangilinan J."/>
            <person name="Lipzen A."/>
            <person name="Riley R."/>
            <person name="Andreopoulos W."/>
            <person name="He G."/>
            <person name="Johnson J."/>
            <person name="Barry K.W."/>
            <person name="Grigoriev I.V."/>
            <person name="Nagy L."/>
            <person name="Hibbett D."/>
            <person name="Henrissat B."/>
            <person name="Matheny P.B."/>
            <person name="Labbe J."/>
            <person name="Martin F."/>
        </authorList>
    </citation>
    <scope>NUCLEOTIDE SEQUENCE</scope>
    <source>
        <strain evidence="1">FP105234-sp</strain>
    </source>
</reference>
<accession>A0ACB8S1H3</accession>
<organism evidence="1 2">
    <name type="scientific">Auriscalpium vulgare</name>
    <dbReference type="NCBI Taxonomy" id="40419"/>
    <lineage>
        <taxon>Eukaryota</taxon>
        <taxon>Fungi</taxon>
        <taxon>Dikarya</taxon>
        <taxon>Basidiomycota</taxon>
        <taxon>Agaricomycotina</taxon>
        <taxon>Agaricomycetes</taxon>
        <taxon>Russulales</taxon>
        <taxon>Auriscalpiaceae</taxon>
        <taxon>Auriscalpium</taxon>
    </lineage>
</organism>
<protein>
    <submittedName>
        <fullName evidence="1">Uncharacterized protein</fullName>
    </submittedName>
</protein>
<dbReference type="EMBL" id="MU275863">
    <property type="protein sequence ID" value="KAI0050293.1"/>
    <property type="molecule type" value="Genomic_DNA"/>
</dbReference>
<name>A0ACB8S1H3_9AGAM</name>
<reference evidence="1" key="2">
    <citation type="journal article" date="2022" name="New Phytol.">
        <title>Evolutionary transition to the ectomycorrhizal habit in the genomes of a hyperdiverse lineage of mushroom-forming fungi.</title>
        <authorList>
            <person name="Looney B."/>
            <person name="Miyauchi S."/>
            <person name="Morin E."/>
            <person name="Drula E."/>
            <person name="Courty P.E."/>
            <person name="Kohler A."/>
            <person name="Kuo A."/>
            <person name="LaButti K."/>
            <person name="Pangilinan J."/>
            <person name="Lipzen A."/>
            <person name="Riley R."/>
            <person name="Andreopoulos W."/>
            <person name="He G."/>
            <person name="Johnson J."/>
            <person name="Nolan M."/>
            <person name="Tritt A."/>
            <person name="Barry K.W."/>
            <person name="Grigoriev I.V."/>
            <person name="Nagy L.G."/>
            <person name="Hibbett D."/>
            <person name="Henrissat B."/>
            <person name="Matheny P.B."/>
            <person name="Labbe J."/>
            <person name="Martin F.M."/>
        </authorList>
    </citation>
    <scope>NUCLEOTIDE SEQUENCE</scope>
    <source>
        <strain evidence="1">FP105234-sp</strain>
    </source>
</reference>
<dbReference type="Proteomes" id="UP000814033">
    <property type="component" value="Unassembled WGS sequence"/>
</dbReference>
<proteinExistence type="predicted"/>
<gene>
    <name evidence="1" type="ORF">FA95DRAFT_1603650</name>
</gene>
<evidence type="ECO:0000313" key="2">
    <source>
        <dbReference type="Proteomes" id="UP000814033"/>
    </source>
</evidence>
<evidence type="ECO:0000313" key="1">
    <source>
        <dbReference type="EMBL" id="KAI0050293.1"/>
    </source>
</evidence>
<sequence length="92" mass="9894">MLTSMMGATAASSVLSAAKTEWTDAVVELTALQHHKVTVSLGFHAHVFASRSPAVSRPSQPPNSWLRRPHALQLHIGIMNHAARVNVTAVPH</sequence>
<comment type="caution">
    <text evidence="1">The sequence shown here is derived from an EMBL/GenBank/DDBJ whole genome shotgun (WGS) entry which is preliminary data.</text>
</comment>
<keyword evidence="2" id="KW-1185">Reference proteome</keyword>